<dbReference type="EC" id="3.-.-.-" evidence="2"/>
<accession>D5BQA5</accession>
<gene>
    <name evidence="2" type="ordered locus">SAR116_0360</name>
</gene>
<dbReference type="KEGG" id="apb:SAR116_0360"/>
<reference evidence="2 3" key="1">
    <citation type="journal article" date="2010" name="J. Bacteriol.">
        <title>Complete genome sequence of "Candidatus Puniceispirillum marinum" IMCC1322, a representative of the SAR116 clade in the Alphaproteobacteria.</title>
        <authorList>
            <person name="Oh H.M."/>
            <person name="Kwon K.K."/>
            <person name="Kang I."/>
            <person name="Kang S.G."/>
            <person name="Lee J.H."/>
            <person name="Kim S.J."/>
            <person name="Cho J.C."/>
        </authorList>
    </citation>
    <scope>NUCLEOTIDE SEQUENCE [LARGE SCALE GENOMIC DNA]</scope>
    <source>
        <strain evidence="2 3">IMCC1322</strain>
    </source>
</reference>
<dbReference type="GO" id="GO:0016787">
    <property type="term" value="F:hydrolase activity"/>
    <property type="evidence" value="ECO:0007669"/>
    <property type="project" value="UniProtKB-KW"/>
</dbReference>
<dbReference type="InterPro" id="IPR001279">
    <property type="entry name" value="Metallo-B-lactamas"/>
</dbReference>
<dbReference type="AlphaFoldDB" id="D5BQA5"/>
<dbReference type="RefSeq" id="WP_013045233.1">
    <property type="nucleotide sequence ID" value="NC_014010.1"/>
</dbReference>
<dbReference type="OrthoDB" id="9781189at2"/>
<dbReference type="eggNOG" id="COG1235">
    <property type="taxonomic scope" value="Bacteria"/>
</dbReference>
<dbReference type="CDD" id="cd16279">
    <property type="entry name" value="metallo-hydrolase-like_MBL-fold"/>
    <property type="match status" value="1"/>
</dbReference>
<dbReference type="PANTHER" id="PTHR42663">
    <property type="entry name" value="HYDROLASE C777.06C-RELATED-RELATED"/>
    <property type="match status" value="1"/>
</dbReference>
<organism evidence="2 3">
    <name type="scientific">Puniceispirillum marinum (strain IMCC1322)</name>
    <dbReference type="NCBI Taxonomy" id="488538"/>
    <lineage>
        <taxon>Bacteria</taxon>
        <taxon>Pseudomonadati</taxon>
        <taxon>Pseudomonadota</taxon>
        <taxon>Alphaproteobacteria</taxon>
        <taxon>Candidatus Puniceispirillales</taxon>
        <taxon>Candidatus Puniceispirillaceae</taxon>
        <taxon>Candidatus Puniceispirillum</taxon>
    </lineage>
</organism>
<dbReference type="HOGENOM" id="CLU_044538_2_1_5"/>
<dbReference type="InterPro" id="IPR036866">
    <property type="entry name" value="RibonucZ/Hydroxyglut_hydro"/>
</dbReference>
<dbReference type="Pfam" id="PF12706">
    <property type="entry name" value="Lactamase_B_2"/>
    <property type="match status" value="1"/>
</dbReference>
<dbReference type="PANTHER" id="PTHR42663:SF6">
    <property type="entry name" value="HYDROLASE C777.06C-RELATED"/>
    <property type="match status" value="1"/>
</dbReference>
<evidence type="ECO:0000259" key="1">
    <source>
        <dbReference type="SMART" id="SM00849"/>
    </source>
</evidence>
<dbReference type="PROSITE" id="PS51257">
    <property type="entry name" value="PROKAR_LIPOPROTEIN"/>
    <property type="match status" value="1"/>
</dbReference>
<dbReference type="SUPFAM" id="SSF56281">
    <property type="entry name" value="Metallo-hydrolase/oxidoreductase"/>
    <property type="match status" value="1"/>
</dbReference>
<proteinExistence type="predicted"/>
<dbReference type="SMART" id="SM00849">
    <property type="entry name" value="Lactamase_B"/>
    <property type="match status" value="1"/>
</dbReference>
<evidence type="ECO:0000313" key="3">
    <source>
        <dbReference type="Proteomes" id="UP000007460"/>
    </source>
</evidence>
<keyword evidence="2" id="KW-0378">Hydrolase</keyword>
<feature type="domain" description="Metallo-beta-lactamase" evidence="1">
    <location>
        <begin position="35"/>
        <end position="229"/>
    </location>
</feature>
<sequence>MKVTMLGCGTSVGVPALGNAGWGACDPTDPRNRRQRCAMLIQKDDTTILVDAGPDIRNQLLPHMLKKIDAVLITHTHSDHVAGLDDLRAFYWPDRNIIPLYATASSRTDIVNRFPYLFTKNPKSPSYFVPPMDVTEIKAGQTLNFGSINIDVLHQEHGNISSLGFVFNGKFGYSTDVIDMPEESFAKLRDLDLWIVEALRPEPHSSHSHYENTFAWIEAMKPKHAVLTHLGLEADYAELAELCPAHVEPGVDGLSFTLD</sequence>
<keyword evidence="3" id="KW-1185">Reference proteome</keyword>
<dbReference type="STRING" id="488538.SAR116_0360"/>
<protein>
    <submittedName>
        <fullName evidence="2">Beta-lactamase-like protein</fullName>
        <ecNumber evidence="2">3.-.-.-</ecNumber>
    </submittedName>
</protein>
<dbReference type="EMBL" id="CP001751">
    <property type="protein sequence ID" value="ADE38603.1"/>
    <property type="molecule type" value="Genomic_DNA"/>
</dbReference>
<dbReference type="Proteomes" id="UP000007460">
    <property type="component" value="Chromosome"/>
</dbReference>
<evidence type="ECO:0000313" key="2">
    <source>
        <dbReference type="EMBL" id="ADE38603.1"/>
    </source>
</evidence>
<name>D5BQA5_PUNMI</name>
<dbReference type="Gene3D" id="3.60.15.10">
    <property type="entry name" value="Ribonuclease Z/Hydroxyacylglutathione hydrolase-like"/>
    <property type="match status" value="1"/>
</dbReference>